<dbReference type="AlphaFoldDB" id="A0A318PMQ9"/>
<reference evidence="3 4" key="1">
    <citation type="submission" date="2017-07" db="EMBL/GenBank/DDBJ databases">
        <title>A draft genome sequence of Komagataeibacter xylinus LMG 1515.</title>
        <authorList>
            <person name="Skraban J."/>
            <person name="Cleenwerck I."/>
            <person name="Vandamme P."/>
            <person name="Trcek J."/>
        </authorList>
    </citation>
    <scope>NUCLEOTIDE SEQUENCE [LARGE SCALE GENOMIC DNA]</scope>
    <source>
        <strain evidence="3 4">LMG 1515</strain>
    </source>
</reference>
<organism evidence="3 4">
    <name type="scientific">Komagataeibacter xylinus</name>
    <name type="common">Gluconacetobacter xylinus</name>
    <dbReference type="NCBI Taxonomy" id="28448"/>
    <lineage>
        <taxon>Bacteria</taxon>
        <taxon>Pseudomonadati</taxon>
        <taxon>Pseudomonadota</taxon>
        <taxon>Alphaproteobacteria</taxon>
        <taxon>Acetobacterales</taxon>
        <taxon>Acetobacteraceae</taxon>
        <taxon>Komagataeibacter</taxon>
    </lineage>
</organism>
<dbReference type="PANTHER" id="PTHR10003">
    <property type="entry name" value="SUPEROXIDE DISMUTASE CU-ZN -RELATED"/>
    <property type="match status" value="1"/>
</dbReference>
<sequence length="186" mass="18923">MSTRRLRLSGLFSLGLLSLASGYAAFATPARAADTASGALMGTDGTARGSIHVTAAPKGVLLRIEATGMIPGWHGVHFHEKGICGPPKFTDAGAHVHTATPVVHGLLNANANDAGDLPNIFVGQDGNATVELYSTLVTLNGTDGHPGLLDSDGSALVIHANPDDYRTQPIGGSGDRVACAVIHQGG</sequence>
<dbReference type="Pfam" id="PF00080">
    <property type="entry name" value="Sod_Cu"/>
    <property type="match status" value="1"/>
</dbReference>
<evidence type="ECO:0000313" key="3">
    <source>
        <dbReference type="EMBL" id="PYD56326.1"/>
    </source>
</evidence>
<comment type="similarity">
    <text evidence="1 2">Belongs to the Cu-Zn superoxide dismutase family.</text>
</comment>
<proteinExistence type="inferred from homology"/>
<comment type="catalytic activity">
    <reaction evidence="2">
        <text>2 superoxide + 2 H(+) = H2O2 + O2</text>
        <dbReference type="Rhea" id="RHEA:20696"/>
        <dbReference type="ChEBI" id="CHEBI:15378"/>
        <dbReference type="ChEBI" id="CHEBI:15379"/>
        <dbReference type="ChEBI" id="CHEBI:16240"/>
        <dbReference type="ChEBI" id="CHEBI:18421"/>
        <dbReference type="EC" id="1.15.1.1"/>
    </reaction>
</comment>
<keyword evidence="2" id="KW-0862">Zinc</keyword>
<dbReference type="InterPro" id="IPR018152">
    <property type="entry name" value="SOD_Cu/Zn_BS"/>
</dbReference>
<dbReference type="Gene3D" id="2.60.40.200">
    <property type="entry name" value="Superoxide dismutase, copper/zinc binding domain"/>
    <property type="match status" value="1"/>
</dbReference>
<dbReference type="Proteomes" id="UP000248257">
    <property type="component" value="Unassembled WGS sequence"/>
</dbReference>
<dbReference type="GO" id="GO:0005507">
    <property type="term" value="F:copper ion binding"/>
    <property type="evidence" value="ECO:0007669"/>
    <property type="project" value="InterPro"/>
</dbReference>
<comment type="cofactor">
    <cofactor evidence="2">
        <name>Zn(2+)</name>
        <dbReference type="ChEBI" id="CHEBI:29105"/>
    </cofactor>
    <text evidence="2">Binds 1 zinc ion per subunit.</text>
</comment>
<protein>
    <recommendedName>
        <fullName evidence="2">Superoxide dismutase [Cu-Zn]</fullName>
        <ecNumber evidence="2">1.15.1.1</ecNumber>
    </recommendedName>
</protein>
<dbReference type="InterPro" id="IPR001424">
    <property type="entry name" value="SOD_Cu_Zn_dom"/>
</dbReference>
<keyword evidence="2" id="KW-0560">Oxidoreductase</keyword>
<comment type="caution">
    <text evidence="3">The sequence shown here is derived from an EMBL/GenBank/DDBJ whole genome shotgun (WGS) entry which is preliminary data.</text>
</comment>
<dbReference type="InterPro" id="IPR024134">
    <property type="entry name" value="SOD_Cu/Zn_/chaperone"/>
</dbReference>
<comment type="cofactor">
    <cofactor evidence="2">
        <name>Cu cation</name>
        <dbReference type="ChEBI" id="CHEBI:23378"/>
    </cofactor>
    <text evidence="2">Binds 1 copper ion per subunit.</text>
</comment>
<dbReference type="NCBIfam" id="NF047632">
    <property type="entry name" value="SodCCaul"/>
    <property type="match status" value="1"/>
</dbReference>
<evidence type="ECO:0000256" key="2">
    <source>
        <dbReference type="RuleBase" id="RU000393"/>
    </source>
</evidence>
<keyword evidence="4" id="KW-1185">Reference proteome</keyword>
<comment type="function">
    <text evidence="2">Destroys radicals which are normally produced within the cells and which are toxic to biological systems.</text>
</comment>
<dbReference type="PROSITE" id="PS00332">
    <property type="entry name" value="SOD_CU_ZN_2"/>
    <property type="match status" value="1"/>
</dbReference>
<dbReference type="InterPro" id="IPR036423">
    <property type="entry name" value="SOD-like_Cu/Zn_dom_sf"/>
</dbReference>
<dbReference type="RefSeq" id="WP_061274814.1">
    <property type="nucleotide sequence ID" value="NZ_CBCRXN010000054.1"/>
</dbReference>
<dbReference type="OrthoDB" id="5431326at2"/>
<dbReference type="STRING" id="1220579.GCA_001571345_02148"/>
<evidence type="ECO:0000313" key="4">
    <source>
        <dbReference type="Proteomes" id="UP000248257"/>
    </source>
</evidence>
<name>A0A318PMQ9_KOMXY</name>
<accession>A0A318PMQ9</accession>
<evidence type="ECO:0000256" key="1">
    <source>
        <dbReference type="ARBA" id="ARBA00010457"/>
    </source>
</evidence>
<gene>
    <name evidence="3" type="ORF">CFR75_11445</name>
</gene>
<dbReference type="SUPFAM" id="SSF49329">
    <property type="entry name" value="Cu,Zn superoxide dismutase-like"/>
    <property type="match status" value="1"/>
</dbReference>
<dbReference type="GO" id="GO:0004784">
    <property type="term" value="F:superoxide dismutase activity"/>
    <property type="evidence" value="ECO:0007669"/>
    <property type="project" value="UniProtKB-EC"/>
</dbReference>
<dbReference type="EC" id="1.15.1.1" evidence="2"/>
<dbReference type="EMBL" id="NKUC01000025">
    <property type="protein sequence ID" value="PYD56326.1"/>
    <property type="molecule type" value="Genomic_DNA"/>
</dbReference>
<keyword evidence="2" id="KW-0186">Copper</keyword>
<keyword evidence="2" id="KW-0479">Metal-binding</keyword>